<comment type="caution">
    <text evidence="10">The sequence shown here is derived from an EMBL/GenBank/DDBJ whole genome shotgun (WGS) entry which is preliminary data.</text>
</comment>
<feature type="active site" description="Proton donor/acceptor" evidence="6">
    <location>
        <position position="230"/>
    </location>
</feature>
<dbReference type="Gene3D" id="2.40.440.10">
    <property type="entry name" value="L,D-transpeptidase catalytic domain-like"/>
    <property type="match status" value="1"/>
</dbReference>
<accession>A0ABP8W5N4</accession>
<proteinExistence type="predicted"/>
<dbReference type="InterPro" id="IPR050979">
    <property type="entry name" value="LD-transpeptidase"/>
</dbReference>
<keyword evidence="8" id="KW-0812">Transmembrane</keyword>
<evidence type="ECO:0000256" key="3">
    <source>
        <dbReference type="ARBA" id="ARBA00022960"/>
    </source>
</evidence>
<evidence type="ECO:0000259" key="9">
    <source>
        <dbReference type="PROSITE" id="PS52029"/>
    </source>
</evidence>
<dbReference type="RefSeq" id="WP_345378719.1">
    <property type="nucleotide sequence ID" value="NZ_BAABIC010000003.1"/>
</dbReference>
<keyword evidence="8" id="KW-1133">Transmembrane helix</keyword>
<feature type="compositionally biased region" description="Low complexity" evidence="7">
    <location>
        <begin position="52"/>
        <end position="72"/>
    </location>
</feature>
<organism evidence="10 11">
    <name type="scientific">Pseudonocardia yuanmonensis</name>
    <dbReference type="NCBI Taxonomy" id="1095914"/>
    <lineage>
        <taxon>Bacteria</taxon>
        <taxon>Bacillati</taxon>
        <taxon>Actinomycetota</taxon>
        <taxon>Actinomycetes</taxon>
        <taxon>Pseudonocardiales</taxon>
        <taxon>Pseudonocardiaceae</taxon>
        <taxon>Pseudonocardia</taxon>
    </lineage>
</organism>
<protein>
    <recommendedName>
        <fullName evidence="9">L,D-TPase catalytic domain-containing protein</fullName>
    </recommendedName>
</protein>
<keyword evidence="8" id="KW-0472">Membrane</keyword>
<keyword evidence="11" id="KW-1185">Reference proteome</keyword>
<comment type="pathway">
    <text evidence="1 6">Cell wall biogenesis; peptidoglycan biosynthesis.</text>
</comment>
<gene>
    <name evidence="10" type="ORF">GCM10023215_10550</name>
</gene>
<dbReference type="PROSITE" id="PS52029">
    <property type="entry name" value="LD_TPASE"/>
    <property type="match status" value="1"/>
</dbReference>
<evidence type="ECO:0000256" key="2">
    <source>
        <dbReference type="ARBA" id="ARBA00022679"/>
    </source>
</evidence>
<feature type="compositionally biased region" description="Low complexity" evidence="7">
    <location>
        <begin position="108"/>
        <end position="140"/>
    </location>
</feature>
<keyword evidence="3 6" id="KW-0133">Cell shape</keyword>
<feature type="transmembrane region" description="Helical" evidence="8">
    <location>
        <begin position="21"/>
        <end position="42"/>
    </location>
</feature>
<evidence type="ECO:0000256" key="8">
    <source>
        <dbReference type="SAM" id="Phobius"/>
    </source>
</evidence>
<dbReference type="PANTHER" id="PTHR30582:SF33">
    <property type="entry name" value="EXPORTED PROTEIN"/>
    <property type="match status" value="1"/>
</dbReference>
<evidence type="ECO:0000313" key="11">
    <source>
        <dbReference type="Proteomes" id="UP001500325"/>
    </source>
</evidence>
<keyword evidence="2" id="KW-0808">Transferase</keyword>
<keyword evidence="5 6" id="KW-0961">Cell wall biogenesis/degradation</keyword>
<dbReference type="InterPro" id="IPR005490">
    <property type="entry name" value="LD_TPept_cat_dom"/>
</dbReference>
<feature type="domain" description="L,D-TPase catalytic" evidence="9">
    <location>
        <begin position="158"/>
        <end position="265"/>
    </location>
</feature>
<keyword evidence="4 6" id="KW-0573">Peptidoglycan synthesis</keyword>
<dbReference type="CDD" id="cd16913">
    <property type="entry name" value="YkuD_like"/>
    <property type="match status" value="1"/>
</dbReference>
<evidence type="ECO:0000256" key="1">
    <source>
        <dbReference type="ARBA" id="ARBA00004752"/>
    </source>
</evidence>
<evidence type="ECO:0000313" key="10">
    <source>
        <dbReference type="EMBL" id="GAA4679371.1"/>
    </source>
</evidence>
<feature type="region of interest" description="Disordered" evidence="7">
    <location>
        <begin position="52"/>
        <end position="140"/>
    </location>
</feature>
<feature type="active site" description="Nucleophile" evidence="6">
    <location>
        <position position="241"/>
    </location>
</feature>
<evidence type="ECO:0000256" key="5">
    <source>
        <dbReference type="ARBA" id="ARBA00023316"/>
    </source>
</evidence>
<evidence type="ECO:0000256" key="6">
    <source>
        <dbReference type="PROSITE-ProRule" id="PRU01373"/>
    </source>
</evidence>
<evidence type="ECO:0000256" key="4">
    <source>
        <dbReference type="ARBA" id="ARBA00022984"/>
    </source>
</evidence>
<name>A0ABP8W5N4_9PSEU</name>
<dbReference type="Pfam" id="PF03734">
    <property type="entry name" value="YkuD"/>
    <property type="match status" value="1"/>
</dbReference>
<dbReference type="PANTHER" id="PTHR30582">
    <property type="entry name" value="L,D-TRANSPEPTIDASE"/>
    <property type="match status" value="1"/>
</dbReference>
<reference evidence="11" key="1">
    <citation type="journal article" date="2019" name="Int. J. Syst. Evol. Microbiol.">
        <title>The Global Catalogue of Microorganisms (GCM) 10K type strain sequencing project: providing services to taxonomists for standard genome sequencing and annotation.</title>
        <authorList>
            <consortium name="The Broad Institute Genomics Platform"/>
            <consortium name="The Broad Institute Genome Sequencing Center for Infectious Disease"/>
            <person name="Wu L."/>
            <person name="Ma J."/>
        </authorList>
    </citation>
    <scope>NUCLEOTIDE SEQUENCE [LARGE SCALE GENOMIC DNA]</scope>
    <source>
        <strain evidence="11">JCM 18055</strain>
    </source>
</reference>
<dbReference type="EMBL" id="BAABIC010000003">
    <property type="protein sequence ID" value="GAA4679371.1"/>
    <property type="molecule type" value="Genomic_DNA"/>
</dbReference>
<sequence>MVRQDGRRRVPGRARPAAVSGAVVAGAVALVVGLVGFGPAAAEPQARPGLPALGGLLGADDSASPSGAGSVDTGADTGPDTGPDEPAEGTHEDATAAPGPDGEEADDAANAADGRGTGAPTRLGAAAPAARASGPGAPAAAPATYPNGVGGTPCTATARACVDVAGRKAWLMDGGTVVRGPVQVQTGDREDPTPRGTFSVQWKAEQYTSREYLVQMPYSVFFAPGGIAFHQGRQDTPSAGCVKLLEADAKAFFTHLQVGDEVQVT</sequence>
<dbReference type="InterPro" id="IPR038063">
    <property type="entry name" value="Transpep_catalytic_dom"/>
</dbReference>
<dbReference type="SUPFAM" id="SSF141523">
    <property type="entry name" value="L,D-transpeptidase catalytic domain-like"/>
    <property type="match status" value="1"/>
</dbReference>
<dbReference type="Proteomes" id="UP001500325">
    <property type="component" value="Unassembled WGS sequence"/>
</dbReference>
<evidence type="ECO:0000256" key="7">
    <source>
        <dbReference type="SAM" id="MobiDB-lite"/>
    </source>
</evidence>